<dbReference type="EMBL" id="JACWZY010000005">
    <property type="protein sequence ID" value="MBD2700519.1"/>
    <property type="molecule type" value="Genomic_DNA"/>
</dbReference>
<gene>
    <name evidence="3" type="ORF">IC229_07730</name>
</gene>
<dbReference type="GO" id="GO:0005509">
    <property type="term" value="F:calcium ion binding"/>
    <property type="evidence" value="ECO:0007669"/>
    <property type="project" value="InterPro"/>
</dbReference>
<keyword evidence="1" id="KW-0732">Signal</keyword>
<dbReference type="InterPro" id="IPR003367">
    <property type="entry name" value="Thrombospondin_3-like_rpt"/>
</dbReference>
<dbReference type="Proteomes" id="UP000598820">
    <property type="component" value="Unassembled WGS sequence"/>
</dbReference>
<evidence type="ECO:0000313" key="4">
    <source>
        <dbReference type="Proteomes" id="UP000598820"/>
    </source>
</evidence>
<dbReference type="SUPFAM" id="SSF103647">
    <property type="entry name" value="TSP type-3 repeat"/>
    <property type="match status" value="2"/>
</dbReference>
<protein>
    <submittedName>
        <fullName evidence="3">Thrombospondin type 3 repeat-containing protein</fullName>
    </submittedName>
</protein>
<organism evidence="3 4">
    <name type="scientific">Spirosoma profusum</name>
    <dbReference type="NCBI Taxonomy" id="2771354"/>
    <lineage>
        <taxon>Bacteria</taxon>
        <taxon>Pseudomonadati</taxon>
        <taxon>Bacteroidota</taxon>
        <taxon>Cytophagia</taxon>
        <taxon>Cytophagales</taxon>
        <taxon>Cytophagaceae</taxon>
        <taxon>Spirosoma</taxon>
    </lineage>
</organism>
<keyword evidence="2" id="KW-0106">Calcium</keyword>
<accession>A0A926XU82</accession>
<comment type="caution">
    <text evidence="3">The sequence shown here is derived from an EMBL/GenBank/DDBJ whole genome shotgun (WGS) entry which is preliminary data.</text>
</comment>
<name>A0A926XU82_9BACT</name>
<reference evidence="3" key="1">
    <citation type="submission" date="2020-09" db="EMBL/GenBank/DDBJ databases">
        <authorList>
            <person name="Kim M.K."/>
        </authorList>
    </citation>
    <scope>NUCLEOTIDE SEQUENCE</scope>
    <source>
        <strain evidence="3">BT702</strain>
    </source>
</reference>
<dbReference type="Gene3D" id="4.10.1080.10">
    <property type="entry name" value="TSP type-3 repeat"/>
    <property type="match status" value="1"/>
</dbReference>
<dbReference type="Pfam" id="PF02412">
    <property type="entry name" value="TSP_3"/>
    <property type="match status" value="4"/>
</dbReference>
<keyword evidence="4" id="KW-1185">Reference proteome</keyword>
<dbReference type="PANTHER" id="PTHR10199">
    <property type="entry name" value="THROMBOSPONDIN"/>
    <property type="match status" value="1"/>
</dbReference>
<dbReference type="AlphaFoldDB" id="A0A926XU82"/>
<evidence type="ECO:0000256" key="2">
    <source>
        <dbReference type="ARBA" id="ARBA00022837"/>
    </source>
</evidence>
<dbReference type="PANTHER" id="PTHR10199:SF119">
    <property type="entry name" value="RE20510P"/>
    <property type="match status" value="1"/>
</dbReference>
<sequence length="421" mass="45242">MGSIRYKSASVWRVIPTTSFLQQSDIQPPKSPTQIRDAVARTLGVLPEGETGELYAKLPQTLSVQLDANVGRNWFLSGTWWKPSTTVPGAQHRSELITLGGRYETAKLEYSAMLNYWQDLGKVSIGTHVRYGYVTLGSDNLFGFFSYNNLATHLFAGVSIPFGGKSTKTVAAKRQKNLDSDGDGINDQLDLCPDVAGIQAFQGCPDADKDGIQDIEDNCPQQAGLVANKGCPDADGDGIPDKDDACPRDAGPADMKGCPDSDGDGIANNLDECPTVAGRKDLNGCPDSDGDGLRDSKDNCPNEFGLKEFGGCALADIAPTDTVGLFVSEKFLLNQLRTSWIHGPKYTISSLNVLQSYLAANPKRIITMVVSGSSQAQVTSILALFKEELSANSISLERFKFTDNVAVNYKTGLKLGIINAP</sequence>
<evidence type="ECO:0000313" key="3">
    <source>
        <dbReference type="EMBL" id="MBD2700519.1"/>
    </source>
</evidence>
<dbReference type="GO" id="GO:0007155">
    <property type="term" value="P:cell adhesion"/>
    <property type="evidence" value="ECO:0007669"/>
    <property type="project" value="InterPro"/>
</dbReference>
<dbReference type="InterPro" id="IPR028974">
    <property type="entry name" value="TSP_type-3_rpt"/>
</dbReference>
<proteinExistence type="predicted"/>
<evidence type="ECO:0000256" key="1">
    <source>
        <dbReference type="ARBA" id="ARBA00022729"/>
    </source>
</evidence>